<reference evidence="2" key="1">
    <citation type="submission" date="2023-11" db="EMBL/GenBank/DDBJ databases">
        <title>Comparative genomics revealed phylogeny of phytopathogenic Pectobacterium aroidearum based on whole-genome sequencing and function of putative horizontal acquire islands in P. aroidearum PccS1.</title>
        <authorList>
            <person name="Fan J."/>
            <person name="Yang L."/>
        </authorList>
    </citation>
    <scope>NUCLEOTIDE SEQUENCE</scope>
    <source>
        <strain evidence="2">NJAU140</strain>
    </source>
</reference>
<feature type="transmembrane region" description="Helical" evidence="1">
    <location>
        <begin position="12"/>
        <end position="32"/>
    </location>
</feature>
<dbReference type="EMBL" id="JAXHOZ010000099">
    <property type="protein sequence ID" value="MDY4380634.1"/>
    <property type="molecule type" value="Genomic_DNA"/>
</dbReference>
<dbReference type="Proteomes" id="UP001269968">
    <property type="component" value="Unassembled WGS sequence"/>
</dbReference>
<dbReference type="RefSeq" id="WP_256553629.1">
    <property type="nucleotide sequence ID" value="NZ_JAXHOZ010000099.1"/>
</dbReference>
<organism evidence="2 3">
    <name type="scientific">Pectobacterium brasiliense</name>
    <dbReference type="NCBI Taxonomy" id="180957"/>
    <lineage>
        <taxon>Bacteria</taxon>
        <taxon>Pseudomonadati</taxon>
        <taxon>Pseudomonadota</taxon>
        <taxon>Gammaproteobacteria</taxon>
        <taxon>Enterobacterales</taxon>
        <taxon>Pectobacteriaceae</taxon>
        <taxon>Pectobacterium</taxon>
    </lineage>
</organism>
<evidence type="ECO:0000313" key="2">
    <source>
        <dbReference type="EMBL" id="MDY4380634.1"/>
    </source>
</evidence>
<evidence type="ECO:0000256" key="1">
    <source>
        <dbReference type="SAM" id="Phobius"/>
    </source>
</evidence>
<evidence type="ECO:0000313" key="3">
    <source>
        <dbReference type="Proteomes" id="UP001269968"/>
    </source>
</evidence>
<gene>
    <name evidence="2" type="ORF">SOV92_22995</name>
</gene>
<sequence>MGNVKILVEHTVFLGLLSTNLIVGFLLNVIFISNIGTGGGTDLLFLSMSISSVIIMLFTSGVNNYLISELSNLSSSEKTKKLQSIFTLYFLLSFLFLIPSFLWWFLFAQFNVFLVIMLGILTALFTAGGSIFNAYYYSEKKQHQWELINAVFGTVIIAIAYNINYPHKYAVIIASLLLFLKSFSSFIINCFLCRIYPLTTNIKSIKTELRKIISIIGISIYYKSEPFWDRLILSGGIGFITYYHMSSQIYNTASILWSKISTSPLISKCANNAGNVAFIRKQWTSNVMFSIVISVGASLIFLAASYFPFIKDSEFHKKIVDYIYVINIMLFYGCTQIIGQSVSSYFYINKKYKTPIYISAINFTIFMPIKYIVFLFYNLEGFIFVTTIYHLANIIVMLLAKREYDKS</sequence>
<feature type="transmembrane region" description="Helical" evidence="1">
    <location>
        <begin position="147"/>
        <end position="163"/>
    </location>
</feature>
<keyword evidence="1" id="KW-0812">Transmembrane</keyword>
<feature type="transmembrane region" description="Helical" evidence="1">
    <location>
        <begin position="382"/>
        <end position="400"/>
    </location>
</feature>
<feature type="transmembrane region" description="Helical" evidence="1">
    <location>
        <begin position="322"/>
        <end position="348"/>
    </location>
</feature>
<comment type="caution">
    <text evidence="2">The sequence shown here is derived from an EMBL/GenBank/DDBJ whole genome shotgun (WGS) entry which is preliminary data.</text>
</comment>
<keyword evidence="1" id="KW-0472">Membrane</keyword>
<name>A0AAW9H980_9GAMM</name>
<feature type="transmembrane region" description="Helical" evidence="1">
    <location>
        <begin position="112"/>
        <end position="135"/>
    </location>
</feature>
<feature type="transmembrane region" description="Helical" evidence="1">
    <location>
        <begin position="287"/>
        <end position="310"/>
    </location>
</feature>
<proteinExistence type="predicted"/>
<dbReference type="AlphaFoldDB" id="A0AAW9H980"/>
<keyword evidence="1" id="KW-1133">Transmembrane helix</keyword>
<feature type="transmembrane region" description="Helical" evidence="1">
    <location>
        <begin position="355"/>
        <end position="376"/>
    </location>
</feature>
<accession>A0AAW9H980</accession>
<feature type="transmembrane region" description="Helical" evidence="1">
    <location>
        <begin position="169"/>
        <end position="196"/>
    </location>
</feature>
<feature type="transmembrane region" description="Helical" evidence="1">
    <location>
        <begin position="44"/>
        <end position="66"/>
    </location>
</feature>
<feature type="transmembrane region" description="Helical" evidence="1">
    <location>
        <begin position="86"/>
        <end position="106"/>
    </location>
</feature>
<protein>
    <submittedName>
        <fullName evidence="2">Uncharacterized protein</fullName>
    </submittedName>
</protein>